<name>A0A7W6H633_9HYPH</name>
<comment type="caution">
    <text evidence="2">The sequence shown here is derived from an EMBL/GenBank/DDBJ whole genome shotgun (WGS) entry which is preliminary data.</text>
</comment>
<dbReference type="EMBL" id="JACIEK010000008">
    <property type="protein sequence ID" value="MBB3999173.1"/>
    <property type="molecule type" value="Genomic_DNA"/>
</dbReference>
<dbReference type="RefSeq" id="WP_183200728.1">
    <property type="nucleotide sequence ID" value="NZ_JACIEK010000008.1"/>
</dbReference>
<protein>
    <submittedName>
        <fullName evidence="2">Uncharacterized protein</fullName>
    </submittedName>
</protein>
<proteinExistence type="predicted"/>
<keyword evidence="1" id="KW-0732">Signal</keyword>
<sequence length="172" mass="17930">MPSPLAATRLAAAFIALGLATPAVADAGYLDRFTGAFSGNGFVQREQDTSPRRVSCRVSGAKPSANRLSIDGTCRAAIIVSRRIGADIRFDPASKTFSGTYTGSSRGPAQLSNGRLRGGTLTLDLTYPTPVHGDRSAVLRIVNAGNGRFTLSVTDQVDGKPTETSDVTLSKG</sequence>
<feature type="signal peptide" evidence="1">
    <location>
        <begin position="1"/>
        <end position="25"/>
    </location>
</feature>
<evidence type="ECO:0000256" key="1">
    <source>
        <dbReference type="SAM" id="SignalP"/>
    </source>
</evidence>
<dbReference type="Proteomes" id="UP000542776">
    <property type="component" value="Unassembled WGS sequence"/>
</dbReference>
<keyword evidence="3" id="KW-1185">Reference proteome</keyword>
<evidence type="ECO:0000313" key="3">
    <source>
        <dbReference type="Proteomes" id="UP000542776"/>
    </source>
</evidence>
<feature type="chain" id="PRO_5031539618" evidence="1">
    <location>
        <begin position="26"/>
        <end position="172"/>
    </location>
</feature>
<evidence type="ECO:0000313" key="2">
    <source>
        <dbReference type="EMBL" id="MBB3999173.1"/>
    </source>
</evidence>
<reference evidence="2 3" key="1">
    <citation type="submission" date="2020-08" db="EMBL/GenBank/DDBJ databases">
        <title>Genomic Encyclopedia of Type Strains, Phase IV (KMG-IV): sequencing the most valuable type-strain genomes for metagenomic binning, comparative biology and taxonomic classification.</title>
        <authorList>
            <person name="Goeker M."/>
        </authorList>
    </citation>
    <scope>NUCLEOTIDE SEQUENCE [LARGE SCALE GENOMIC DNA]</scope>
    <source>
        <strain evidence="2 3">DSM 102238</strain>
    </source>
</reference>
<accession>A0A7W6H633</accession>
<gene>
    <name evidence="2" type="ORF">GGR04_003032</name>
</gene>
<organism evidence="2 3">
    <name type="scientific">Aureimonas pseudogalii</name>
    <dbReference type="NCBI Taxonomy" id="1744844"/>
    <lineage>
        <taxon>Bacteria</taxon>
        <taxon>Pseudomonadati</taxon>
        <taxon>Pseudomonadota</taxon>
        <taxon>Alphaproteobacteria</taxon>
        <taxon>Hyphomicrobiales</taxon>
        <taxon>Aurantimonadaceae</taxon>
        <taxon>Aureimonas</taxon>
    </lineage>
</organism>
<dbReference type="AlphaFoldDB" id="A0A7W6H633"/>